<dbReference type="AlphaFoldDB" id="A0A2T5FX52"/>
<keyword evidence="2" id="KW-1185">Reference proteome</keyword>
<comment type="caution">
    <text evidence="1">The sequence shown here is derived from an EMBL/GenBank/DDBJ whole genome shotgun (WGS) entry which is preliminary data.</text>
</comment>
<organism evidence="1 2">
    <name type="scientific">Sphingomonas oleivorans</name>
    <dbReference type="NCBI Taxonomy" id="1735121"/>
    <lineage>
        <taxon>Bacteria</taxon>
        <taxon>Pseudomonadati</taxon>
        <taxon>Pseudomonadota</taxon>
        <taxon>Alphaproteobacteria</taxon>
        <taxon>Sphingomonadales</taxon>
        <taxon>Sphingomonadaceae</taxon>
        <taxon>Sphingomonas</taxon>
    </lineage>
</organism>
<proteinExistence type="predicted"/>
<dbReference type="EMBL" id="NWBU01000009">
    <property type="protein sequence ID" value="PTQ10710.1"/>
    <property type="molecule type" value="Genomic_DNA"/>
</dbReference>
<evidence type="ECO:0000313" key="1">
    <source>
        <dbReference type="EMBL" id="PTQ10710.1"/>
    </source>
</evidence>
<gene>
    <name evidence="1" type="ORF">CLG96_09865</name>
</gene>
<protein>
    <submittedName>
        <fullName evidence="1">Uncharacterized protein</fullName>
    </submittedName>
</protein>
<accession>A0A2T5FX52</accession>
<reference evidence="1 2" key="1">
    <citation type="submission" date="2017-09" db="EMBL/GenBank/DDBJ databases">
        <title>Sphingomonas panjinensis sp.nov., isolated from oil-contaminated soil.</title>
        <authorList>
            <person name="Wang L."/>
            <person name="Chen L."/>
        </authorList>
    </citation>
    <scope>NUCLEOTIDE SEQUENCE [LARGE SCALE GENOMIC DNA]</scope>
    <source>
        <strain evidence="1 2">FW-11</strain>
    </source>
</reference>
<dbReference type="Proteomes" id="UP000244162">
    <property type="component" value="Unassembled WGS sequence"/>
</dbReference>
<name>A0A2T5FX52_9SPHN</name>
<sequence>MAVVALSGTLLSGPAAAEVKQPGRLLAMTPAAFQSSALVEEDELEFDTLISTEPGFTAGRSLLRIVWNDNHLRAIVDRRTGATRYEVHQFIRYAGPRRAYRSVNYATPAGLQRAEMLKAEHGADICPNVETNGDCVLTKRLSFAVDEPLLRAIAASYRQGGSESWNFKFKEEGGHDLRAGIVPAEVAGLLMAVDGYKANRGLDRLAGAAGDGGAIALAD</sequence>
<evidence type="ECO:0000313" key="2">
    <source>
        <dbReference type="Proteomes" id="UP000244162"/>
    </source>
</evidence>